<feature type="domain" description="N-acetyltransferase" evidence="3">
    <location>
        <begin position="10"/>
        <end position="160"/>
    </location>
</feature>
<evidence type="ECO:0000259" key="3">
    <source>
        <dbReference type="PROSITE" id="PS51186"/>
    </source>
</evidence>
<feature type="domain" description="N-acetyltransferase" evidence="3">
    <location>
        <begin position="157"/>
        <end position="298"/>
    </location>
</feature>
<reference evidence="4 5" key="1">
    <citation type="submission" date="2019-10" db="EMBL/GenBank/DDBJ databases">
        <title>Dictyobacter vulcani sp. nov., within the class Ktedonobacteria, isolated from soil of volcanic Mt. Zao.</title>
        <authorList>
            <person name="Zheng Y."/>
            <person name="Wang C.M."/>
            <person name="Sakai Y."/>
            <person name="Abe K."/>
            <person name="Yokota A."/>
            <person name="Yabe S."/>
        </authorList>
    </citation>
    <scope>NUCLEOTIDE SEQUENCE [LARGE SCALE GENOMIC DNA]</scope>
    <source>
        <strain evidence="4 5">W12</strain>
    </source>
</reference>
<evidence type="ECO:0000313" key="4">
    <source>
        <dbReference type="EMBL" id="GER88398.1"/>
    </source>
</evidence>
<dbReference type="RefSeq" id="WP_162005183.1">
    <property type="nucleotide sequence ID" value="NZ_BKZW01000001.1"/>
</dbReference>
<keyword evidence="1 4" id="KW-0808">Transferase</keyword>
<organism evidence="4 5">
    <name type="scientific">Dictyobacter vulcani</name>
    <dbReference type="NCBI Taxonomy" id="2607529"/>
    <lineage>
        <taxon>Bacteria</taxon>
        <taxon>Bacillati</taxon>
        <taxon>Chloroflexota</taxon>
        <taxon>Ktedonobacteria</taxon>
        <taxon>Ktedonobacterales</taxon>
        <taxon>Dictyobacteraceae</taxon>
        <taxon>Dictyobacter</taxon>
    </lineage>
</organism>
<dbReference type="InterPro" id="IPR050680">
    <property type="entry name" value="YpeA/RimI_acetyltransf"/>
</dbReference>
<dbReference type="PANTHER" id="PTHR43420">
    <property type="entry name" value="ACETYLTRANSFERASE"/>
    <property type="match status" value="1"/>
</dbReference>
<keyword evidence="5" id="KW-1185">Reference proteome</keyword>
<accession>A0A5J4KFV5</accession>
<gene>
    <name evidence="4" type="ORF">KDW_25600</name>
</gene>
<comment type="caution">
    <text evidence="4">The sequence shown here is derived from an EMBL/GenBank/DDBJ whole genome shotgun (WGS) entry which is preliminary data.</text>
</comment>
<evidence type="ECO:0000256" key="2">
    <source>
        <dbReference type="ARBA" id="ARBA00023315"/>
    </source>
</evidence>
<dbReference type="InterPro" id="IPR000182">
    <property type="entry name" value="GNAT_dom"/>
</dbReference>
<protein>
    <submittedName>
        <fullName evidence="4">GNAT family N-acetyltransferase</fullName>
    </submittedName>
</protein>
<dbReference type="CDD" id="cd04301">
    <property type="entry name" value="NAT_SF"/>
    <property type="match status" value="2"/>
</dbReference>
<dbReference type="InterPro" id="IPR016181">
    <property type="entry name" value="Acyl_CoA_acyltransferase"/>
</dbReference>
<dbReference type="Gene3D" id="3.40.630.30">
    <property type="match status" value="1"/>
</dbReference>
<keyword evidence="2" id="KW-0012">Acyltransferase</keyword>
<evidence type="ECO:0000313" key="5">
    <source>
        <dbReference type="Proteomes" id="UP000326912"/>
    </source>
</evidence>
<sequence>MPDEQVQGLVKKLILTPEDQQHIKQLAVLCERHEQLHMRIEWNLLARRSGAIVSDYLYYADGMLVGYLLLDNQGASQSELVGMVHPDYRRQGIFRHMLAEAAQQHRAQGSRALILTCEHKSLSGQAFLRALDARLSESEHEMFLVHHPPHPAFDERLLVERADSSDIEALALVQAESFQDPLDITRQRIQNCLQAPDRIYYLAMFGDSELGCREPVGSFRLDIGGEFDGIYAFGVRPAYQGRGYGRQILMEAITILHARSQKSILIEVDIENSRAIHLYKSCGFVIRTTYDYYVLELDVFGR</sequence>
<dbReference type="SUPFAM" id="SSF55729">
    <property type="entry name" value="Acyl-CoA N-acyltransferases (Nat)"/>
    <property type="match status" value="1"/>
</dbReference>
<dbReference type="GO" id="GO:0016747">
    <property type="term" value="F:acyltransferase activity, transferring groups other than amino-acyl groups"/>
    <property type="evidence" value="ECO:0007669"/>
    <property type="project" value="InterPro"/>
</dbReference>
<name>A0A5J4KFV5_9CHLR</name>
<dbReference type="PROSITE" id="PS51186">
    <property type="entry name" value="GNAT"/>
    <property type="match status" value="2"/>
</dbReference>
<dbReference type="Pfam" id="PF00583">
    <property type="entry name" value="Acetyltransf_1"/>
    <property type="match status" value="2"/>
</dbReference>
<dbReference type="EMBL" id="BKZW01000001">
    <property type="protein sequence ID" value="GER88398.1"/>
    <property type="molecule type" value="Genomic_DNA"/>
</dbReference>
<proteinExistence type="predicted"/>
<evidence type="ECO:0000256" key="1">
    <source>
        <dbReference type="ARBA" id="ARBA00022679"/>
    </source>
</evidence>
<dbReference type="AlphaFoldDB" id="A0A5J4KFV5"/>
<dbReference type="Proteomes" id="UP000326912">
    <property type="component" value="Unassembled WGS sequence"/>
</dbReference>